<feature type="region of interest" description="Disordered" evidence="1">
    <location>
        <begin position="799"/>
        <end position="819"/>
    </location>
</feature>
<reference evidence="3" key="1">
    <citation type="submission" date="2023-07" db="EMBL/GenBank/DDBJ databases">
        <title>Paracoccus sp. MBLB3053 whole genome sequence.</title>
        <authorList>
            <person name="Hwang C.Y."/>
            <person name="Cho E.-S."/>
            <person name="Seo M.-J."/>
        </authorList>
    </citation>
    <scope>NUCLEOTIDE SEQUENCE [LARGE SCALE GENOMIC DNA]</scope>
    <source>
        <strain evidence="3">MBLB3053</strain>
    </source>
</reference>
<gene>
    <name evidence="2" type="ORF">RGQ15_18255</name>
</gene>
<evidence type="ECO:0000313" key="2">
    <source>
        <dbReference type="EMBL" id="MDS9469512.1"/>
    </source>
</evidence>
<proteinExistence type="predicted"/>
<dbReference type="RefSeq" id="WP_311162151.1">
    <property type="nucleotide sequence ID" value="NZ_JAVQLW010000003.1"/>
</dbReference>
<dbReference type="Proteomes" id="UP001269144">
    <property type="component" value="Unassembled WGS sequence"/>
</dbReference>
<evidence type="ECO:0000256" key="1">
    <source>
        <dbReference type="SAM" id="MobiDB-lite"/>
    </source>
</evidence>
<comment type="caution">
    <text evidence="2">The sequence shown here is derived from an EMBL/GenBank/DDBJ whole genome shotgun (WGS) entry which is preliminary data.</text>
</comment>
<sequence>MASVVRVPPIVRFLFRAVAIALLVFVALDVAAWALPRLVGLYRDTRLAVLAASRGQDLRPGHTGLIYVESPEVYTRQRLVNDRYLQDAWLRNRLAEVDSPDAGWIEDAQAEMRRAVLGVIAGQGSTAPSDEESDLTGLSSELVEQLAQIPFKTRFRLQSEARDEIRQMILENALDDRHDLSGNTVLGLKFDTSILPGAETVLNPTVVVRMDQNPLDILLGRPGSDAATPAADTEPPAAPDGSADVDEEPPLLRRDPEAFVRHFMRYSGPSGQSVGLSEDDLRILVQIDRYFGDWLDNVSRRLNEYRGERKALCRPELLDQPLCRGVEVEPFARASLTQLFSQVEEVDEALAYVTRLPDSETRIASRLRDQVLRSAVDECTRAATDPALPPVNLGGFLEQQQRISSPFAAIPGAWGQFFEAQTKFQLIRQPSQCRLDVDISFNQRDVDLYVARPDAPDTAGLGRMGGLLPLPCEKAQCPDFEAWVQPRRNMSPEAIARLKAALTPTVLAGIEAAADIHDARALCLVRPQFGDPFLAEGASKDELVGRYEQFEGYEFTIDDCAIGRQVQLRLGALEFFRRMAQVESYTYAAFPRGNVTGVVTEAGNSQSIQGGAGASGVTGWAGYSSSEASRKFEAAPEVINFASGQSRSGRLPDDERELFDFGWTVVKAGIKEPMMVSQLVLVSVPAYLDEIRLTVWKGFLDPDKVPDDRNARIYAPRSDATSPVAGGSDALVAGDTRSFNDLNLEEMIGELMEGYQRRTITLKVPTDFAALDSIVIGRNEILGPMINKKVFQPRASESDEGAAPCLRPRRISPKDGGEGSSAYQLALVIPGERLWRSTVVTLAGSKAERIEVMPDMRGILATMTFPEYPAEKTDRLWVWTSEGNDSVEVSFCEKGEDLAQVSPGTEPVAALEEPPTETPAQE</sequence>
<accession>A0ABU2HWU2</accession>
<evidence type="ECO:0000313" key="3">
    <source>
        <dbReference type="Proteomes" id="UP001269144"/>
    </source>
</evidence>
<feature type="compositionally biased region" description="Low complexity" evidence="1">
    <location>
        <begin position="225"/>
        <end position="235"/>
    </location>
</feature>
<organism evidence="2 3">
    <name type="scientific">Paracoccus aurantius</name>
    <dbReference type="NCBI Taxonomy" id="3073814"/>
    <lineage>
        <taxon>Bacteria</taxon>
        <taxon>Pseudomonadati</taxon>
        <taxon>Pseudomonadota</taxon>
        <taxon>Alphaproteobacteria</taxon>
        <taxon>Rhodobacterales</taxon>
        <taxon>Paracoccaceae</taxon>
        <taxon>Paracoccus</taxon>
    </lineage>
</organism>
<protein>
    <submittedName>
        <fullName evidence="2">Uncharacterized protein</fullName>
    </submittedName>
</protein>
<keyword evidence="3" id="KW-1185">Reference proteome</keyword>
<dbReference type="EMBL" id="JAVQLW010000003">
    <property type="protein sequence ID" value="MDS9469512.1"/>
    <property type="molecule type" value="Genomic_DNA"/>
</dbReference>
<name>A0ABU2HWU2_9RHOB</name>
<feature type="region of interest" description="Disordered" evidence="1">
    <location>
        <begin position="898"/>
        <end position="922"/>
    </location>
</feature>
<feature type="region of interest" description="Disordered" evidence="1">
    <location>
        <begin position="220"/>
        <end position="251"/>
    </location>
</feature>